<dbReference type="InterPro" id="IPR036259">
    <property type="entry name" value="MFS_trans_sf"/>
</dbReference>
<name>A0A2G3A9R4_CAPAN</name>
<dbReference type="Gene3D" id="1.20.1250.20">
    <property type="entry name" value="MFS general substrate transporter like domains"/>
    <property type="match status" value="1"/>
</dbReference>
<feature type="transmembrane region" description="Helical" evidence="9">
    <location>
        <begin position="89"/>
        <end position="108"/>
    </location>
</feature>
<accession>A0A2G3A9R4</accession>
<dbReference type="GO" id="GO:0016020">
    <property type="term" value="C:membrane"/>
    <property type="evidence" value="ECO:0007669"/>
    <property type="project" value="UniProtKB-SubCell"/>
</dbReference>
<dbReference type="InterPro" id="IPR020846">
    <property type="entry name" value="MFS_dom"/>
</dbReference>
<dbReference type="InterPro" id="IPR045262">
    <property type="entry name" value="STP/PLT_plant"/>
</dbReference>
<evidence type="ECO:0000256" key="7">
    <source>
        <dbReference type="ARBA" id="ARBA00044504"/>
    </source>
</evidence>
<dbReference type="SUPFAM" id="SSF103473">
    <property type="entry name" value="MFS general substrate transporter"/>
    <property type="match status" value="1"/>
</dbReference>
<keyword evidence="12" id="KW-1185">Reference proteome</keyword>
<proteinExistence type="inferred from homology"/>
<comment type="similarity">
    <text evidence="2">Belongs to the major facilitator superfamily. Sugar transporter (TC 2.A.1.1) family.</text>
</comment>
<dbReference type="EMBL" id="AYRZ02000002">
    <property type="protein sequence ID" value="PHT90913.1"/>
    <property type="molecule type" value="Genomic_DNA"/>
</dbReference>
<comment type="caution">
    <text evidence="11">The sequence shown here is derived from an EMBL/GenBank/DDBJ whole genome shotgun (WGS) entry which is preliminary data.</text>
</comment>
<dbReference type="GO" id="GO:0015144">
    <property type="term" value="F:carbohydrate transmembrane transporter activity"/>
    <property type="evidence" value="ECO:0007669"/>
    <property type="project" value="InterPro"/>
</dbReference>
<sequence>MEKDIVEYPTKEENMEKDDSVENPTKVNGYACACAIVGSMISIIFGYGATSDAIGRRNTMIIASIIFLLGSVLMGYGPNYITLLGGRCVAGVGVGVGVGFALMIAPVYSAEISSPKTRGFLTSLPEIGN</sequence>
<comment type="subcellular location">
    <subcellularLocation>
        <location evidence="1">Membrane</location>
        <topology evidence="1">Multi-pass membrane protein</topology>
    </subcellularLocation>
</comment>
<evidence type="ECO:0000256" key="1">
    <source>
        <dbReference type="ARBA" id="ARBA00004141"/>
    </source>
</evidence>
<feature type="region of interest" description="Disordered" evidence="8">
    <location>
        <begin position="1"/>
        <end position="21"/>
    </location>
</feature>
<keyword evidence="6 9" id="KW-0472">Membrane</keyword>
<dbReference type="PROSITE" id="PS50850">
    <property type="entry name" value="MFS"/>
    <property type="match status" value="1"/>
</dbReference>
<dbReference type="InterPro" id="IPR005828">
    <property type="entry name" value="MFS_sugar_transport-like"/>
</dbReference>
<dbReference type="Proteomes" id="UP000222542">
    <property type="component" value="Unassembled WGS sequence"/>
</dbReference>
<feature type="compositionally biased region" description="Basic and acidic residues" evidence="8">
    <location>
        <begin position="1"/>
        <end position="20"/>
    </location>
</feature>
<dbReference type="Gramene" id="PHT90913">
    <property type="protein sequence ID" value="PHT90913"/>
    <property type="gene ID" value="T459_06026"/>
</dbReference>
<evidence type="ECO:0000256" key="8">
    <source>
        <dbReference type="SAM" id="MobiDB-lite"/>
    </source>
</evidence>
<keyword evidence="3" id="KW-0813">Transport</keyword>
<evidence type="ECO:0000256" key="4">
    <source>
        <dbReference type="ARBA" id="ARBA00022692"/>
    </source>
</evidence>
<evidence type="ECO:0000313" key="11">
    <source>
        <dbReference type="EMBL" id="PHT90913.1"/>
    </source>
</evidence>
<dbReference type="SMR" id="A0A2G3A9R4"/>
<feature type="transmembrane region" description="Helical" evidence="9">
    <location>
        <begin position="27"/>
        <end position="47"/>
    </location>
</feature>
<feature type="domain" description="Major facilitator superfamily (MFS) profile" evidence="10">
    <location>
        <begin position="1"/>
        <end position="129"/>
    </location>
</feature>
<dbReference type="AlphaFoldDB" id="A0A2G3A9R4"/>
<keyword evidence="4 9" id="KW-0812">Transmembrane</keyword>
<evidence type="ECO:0000256" key="9">
    <source>
        <dbReference type="SAM" id="Phobius"/>
    </source>
</evidence>
<reference evidence="11 12" key="2">
    <citation type="journal article" date="2017" name="Genome Biol.">
        <title>New reference genome sequences of hot pepper reveal the massive evolution of plant disease-resistance genes by retroduplication.</title>
        <authorList>
            <person name="Kim S."/>
            <person name="Park J."/>
            <person name="Yeom S.I."/>
            <person name="Kim Y.M."/>
            <person name="Seo E."/>
            <person name="Kim K.T."/>
            <person name="Kim M.S."/>
            <person name="Lee J.M."/>
            <person name="Cheong K."/>
            <person name="Shin H.S."/>
            <person name="Kim S.B."/>
            <person name="Han K."/>
            <person name="Lee J."/>
            <person name="Park M."/>
            <person name="Lee H.A."/>
            <person name="Lee H.Y."/>
            <person name="Lee Y."/>
            <person name="Oh S."/>
            <person name="Lee J.H."/>
            <person name="Choi E."/>
            <person name="Choi E."/>
            <person name="Lee S.E."/>
            <person name="Jeon J."/>
            <person name="Kim H."/>
            <person name="Choi G."/>
            <person name="Song H."/>
            <person name="Lee J."/>
            <person name="Lee S.C."/>
            <person name="Kwon J.K."/>
            <person name="Lee H.Y."/>
            <person name="Koo N."/>
            <person name="Hong Y."/>
            <person name="Kim R.W."/>
            <person name="Kang W.H."/>
            <person name="Huh J.H."/>
            <person name="Kang B.C."/>
            <person name="Yang T.J."/>
            <person name="Lee Y.H."/>
            <person name="Bennetzen J.L."/>
            <person name="Choi D."/>
        </authorList>
    </citation>
    <scope>NUCLEOTIDE SEQUENCE [LARGE SCALE GENOMIC DNA]</scope>
    <source>
        <strain evidence="12">cv. CM334</strain>
    </source>
</reference>
<evidence type="ECO:0000256" key="5">
    <source>
        <dbReference type="ARBA" id="ARBA00022989"/>
    </source>
</evidence>
<evidence type="ECO:0000313" key="12">
    <source>
        <dbReference type="Proteomes" id="UP000222542"/>
    </source>
</evidence>
<evidence type="ECO:0000259" key="10">
    <source>
        <dbReference type="PROSITE" id="PS50850"/>
    </source>
</evidence>
<feature type="transmembrane region" description="Helical" evidence="9">
    <location>
        <begin position="59"/>
        <end position="77"/>
    </location>
</feature>
<comment type="similarity">
    <text evidence="7">Belongs to the major facilitator superfamily. Phosphate:H(+) symporter (TC 2.A.1.9) family.</text>
</comment>
<evidence type="ECO:0000256" key="6">
    <source>
        <dbReference type="ARBA" id="ARBA00023136"/>
    </source>
</evidence>
<dbReference type="PANTHER" id="PTHR23500:SF453">
    <property type="entry name" value="POLYOL TRANSPORTER 3-RELATED"/>
    <property type="match status" value="1"/>
</dbReference>
<gene>
    <name evidence="11" type="ORF">T459_06026</name>
</gene>
<protein>
    <recommendedName>
        <fullName evidence="10">Major facilitator superfamily (MFS) profile domain-containing protein</fullName>
    </recommendedName>
</protein>
<dbReference type="STRING" id="4072.A0A2G3A9R4"/>
<dbReference type="Pfam" id="PF00083">
    <property type="entry name" value="Sugar_tr"/>
    <property type="match status" value="1"/>
</dbReference>
<evidence type="ECO:0000256" key="3">
    <source>
        <dbReference type="ARBA" id="ARBA00022448"/>
    </source>
</evidence>
<evidence type="ECO:0000256" key="2">
    <source>
        <dbReference type="ARBA" id="ARBA00010992"/>
    </source>
</evidence>
<dbReference type="OMA" id="MAHACAA"/>
<reference evidence="11 12" key="1">
    <citation type="journal article" date="2014" name="Nat. Genet.">
        <title>Genome sequence of the hot pepper provides insights into the evolution of pungency in Capsicum species.</title>
        <authorList>
            <person name="Kim S."/>
            <person name="Park M."/>
            <person name="Yeom S.I."/>
            <person name="Kim Y.M."/>
            <person name="Lee J.M."/>
            <person name="Lee H.A."/>
            <person name="Seo E."/>
            <person name="Choi J."/>
            <person name="Cheong K."/>
            <person name="Kim K.T."/>
            <person name="Jung K."/>
            <person name="Lee G.W."/>
            <person name="Oh S.K."/>
            <person name="Bae C."/>
            <person name="Kim S.B."/>
            <person name="Lee H.Y."/>
            <person name="Kim S.Y."/>
            <person name="Kim M.S."/>
            <person name="Kang B.C."/>
            <person name="Jo Y.D."/>
            <person name="Yang H.B."/>
            <person name="Jeong H.J."/>
            <person name="Kang W.H."/>
            <person name="Kwon J.K."/>
            <person name="Shin C."/>
            <person name="Lim J.Y."/>
            <person name="Park J.H."/>
            <person name="Huh J.H."/>
            <person name="Kim J.S."/>
            <person name="Kim B.D."/>
            <person name="Cohen O."/>
            <person name="Paran I."/>
            <person name="Suh M.C."/>
            <person name="Lee S.B."/>
            <person name="Kim Y.K."/>
            <person name="Shin Y."/>
            <person name="Noh S.J."/>
            <person name="Park J."/>
            <person name="Seo Y.S."/>
            <person name="Kwon S.Y."/>
            <person name="Kim H.A."/>
            <person name="Park J.M."/>
            <person name="Kim H.J."/>
            <person name="Choi S.B."/>
            <person name="Bosland P.W."/>
            <person name="Reeves G."/>
            <person name="Jo S.H."/>
            <person name="Lee B.W."/>
            <person name="Cho H.T."/>
            <person name="Choi H.S."/>
            <person name="Lee M.S."/>
            <person name="Yu Y."/>
            <person name="Do Choi Y."/>
            <person name="Park B.S."/>
            <person name="van Deynze A."/>
            <person name="Ashrafi H."/>
            <person name="Hill T."/>
            <person name="Kim W.T."/>
            <person name="Pai H.S."/>
            <person name="Ahn H.K."/>
            <person name="Yeam I."/>
            <person name="Giovannoni J.J."/>
            <person name="Rose J.K."/>
            <person name="Sorensen I."/>
            <person name="Lee S.J."/>
            <person name="Kim R.W."/>
            <person name="Choi I.Y."/>
            <person name="Choi B.S."/>
            <person name="Lim J.S."/>
            <person name="Lee Y.H."/>
            <person name="Choi D."/>
        </authorList>
    </citation>
    <scope>NUCLEOTIDE SEQUENCE [LARGE SCALE GENOMIC DNA]</scope>
    <source>
        <strain evidence="12">cv. CM334</strain>
    </source>
</reference>
<keyword evidence="5 9" id="KW-1133">Transmembrane helix</keyword>
<organism evidence="11 12">
    <name type="scientific">Capsicum annuum</name>
    <name type="common">Capsicum pepper</name>
    <dbReference type="NCBI Taxonomy" id="4072"/>
    <lineage>
        <taxon>Eukaryota</taxon>
        <taxon>Viridiplantae</taxon>
        <taxon>Streptophyta</taxon>
        <taxon>Embryophyta</taxon>
        <taxon>Tracheophyta</taxon>
        <taxon>Spermatophyta</taxon>
        <taxon>Magnoliopsida</taxon>
        <taxon>eudicotyledons</taxon>
        <taxon>Gunneridae</taxon>
        <taxon>Pentapetalae</taxon>
        <taxon>asterids</taxon>
        <taxon>lamiids</taxon>
        <taxon>Solanales</taxon>
        <taxon>Solanaceae</taxon>
        <taxon>Solanoideae</taxon>
        <taxon>Capsiceae</taxon>
        <taxon>Capsicum</taxon>
    </lineage>
</organism>
<dbReference type="PANTHER" id="PTHR23500">
    <property type="entry name" value="SOLUTE CARRIER FAMILY 2, FACILITATED GLUCOSE TRANSPORTER"/>
    <property type="match status" value="1"/>
</dbReference>